<evidence type="ECO:0000259" key="1">
    <source>
        <dbReference type="Pfam" id="PF02771"/>
    </source>
</evidence>
<dbReference type="EMBL" id="CP030239">
    <property type="protein sequence ID" value="AWX93240.1"/>
    <property type="molecule type" value="Genomic_DNA"/>
</dbReference>
<dbReference type="SUPFAM" id="SSF56645">
    <property type="entry name" value="Acyl-CoA dehydrogenase NM domain-like"/>
    <property type="match status" value="1"/>
</dbReference>
<name>A0ABM6WRH3_9RHOB</name>
<reference evidence="2 3" key="1">
    <citation type="submission" date="2018-06" db="EMBL/GenBank/DDBJ databases">
        <title>Complete genome sequence of Paracoccus mutanolyticus strain RSP-02 isolated from cellulosic waste.</title>
        <authorList>
            <person name="Amrutha R.N."/>
            <person name="Shrivastav A."/>
            <person name="Buddana S.K."/>
            <person name="Deshpande U."/>
            <person name="Prakasham R.S."/>
        </authorList>
    </citation>
    <scope>NUCLEOTIDE SEQUENCE [LARGE SCALE GENOMIC DNA]</scope>
    <source>
        <strain evidence="2 3">RSP-02</strain>
    </source>
</reference>
<dbReference type="Gene3D" id="1.10.540.10">
    <property type="entry name" value="Acyl-CoA dehydrogenase/oxidase, N-terminal domain"/>
    <property type="match status" value="1"/>
</dbReference>
<keyword evidence="3" id="KW-1185">Reference proteome</keyword>
<gene>
    <name evidence="2" type="ORF">DPM13_09200</name>
</gene>
<dbReference type="InterPro" id="IPR013786">
    <property type="entry name" value="AcylCoA_DH/ox_N"/>
</dbReference>
<dbReference type="Proteomes" id="UP000249922">
    <property type="component" value="Chromosome"/>
</dbReference>
<organism evidence="2 3">
    <name type="scientific">Paracoccus mutanolyticus</name>
    <dbReference type="NCBI Taxonomy" id="1499308"/>
    <lineage>
        <taxon>Bacteria</taxon>
        <taxon>Pseudomonadati</taxon>
        <taxon>Pseudomonadota</taxon>
        <taxon>Alphaproteobacteria</taxon>
        <taxon>Rhodobacterales</taxon>
        <taxon>Paracoccaceae</taxon>
        <taxon>Paracoccus</taxon>
    </lineage>
</organism>
<dbReference type="Pfam" id="PF02771">
    <property type="entry name" value="Acyl-CoA_dh_N"/>
    <property type="match status" value="1"/>
</dbReference>
<feature type="domain" description="Acyl-CoA dehydrogenase/oxidase N-terminal" evidence="1">
    <location>
        <begin position="3"/>
        <end position="46"/>
    </location>
</feature>
<dbReference type="RefSeq" id="WP_112887884.1">
    <property type="nucleotide sequence ID" value="NZ_CP030239.1"/>
</dbReference>
<sequence length="68" mass="6982">MDDHLVAEARSAGLLNPQVSTDFGGMGLSHLGKAVVLEASSYSMLGPIAMIRGSSIFRASAMPGSTCI</sequence>
<protein>
    <recommendedName>
        <fullName evidence="1">Acyl-CoA dehydrogenase/oxidase N-terminal domain-containing protein</fullName>
    </recommendedName>
</protein>
<accession>A0ABM6WRH3</accession>
<evidence type="ECO:0000313" key="2">
    <source>
        <dbReference type="EMBL" id="AWX93240.1"/>
    </source>
</evidence>
<dbReference type="InterPro" id="IPR009100">
    <property type="entry name" value="AcylCoA_DH/oxidase_NM_dom_sf"/>
</dbReference>
<dbReference type="InterPro" id="IPR037069">
    <property type="entry name" value="AcylCoA_DH/ox_N_sf"/>
</dbReference>
<proteinExistence type="predicted"/>
<evidence type="ECO:0000313" key="3">
    <source>
        <dbReference type="Proteomes" id="UP000249922"/>
    </source>
</evidence>